<comment type="subcellular location">
    <subcellularLocation>
        <location evidence="1">Cell membrane</location>
        <topology evidence="1">Multi-pass membrane protein</topology>
    </subcellularLocation>
</comment>
<feature type="transmembrane region" description="Helical" evidence="6">
    <location>
        <begin position="192"/>
        <end position="214"/>
    </location>
</feature>
<evidence type="ECO:0000256" key="2">
    <source>
        <dbReference type="ARBA" id="ARBA00022475"/>
    </source>
</evidence>
<feature type="transmembrane region" description="Helical" evidence="6">
    <location>
        <begin position="123"/>
        <end position="145"/>
    </location>
</feature>
<keyword evidence="2" id="KW-1003">Cell membrane</keyword>
<reference evidence="8" key="1">
    <citation type="journal article" date="2019" name="Int. J. Syst. Evol. Microbiol.">
        <title>The Global Catalogue of Microorganisms (GCM) 10K type strain sequencing project: providing services to taxonomists for standard genome sequencing and annotation.</title>
        <authorList>
            <consortium name="The Broad Institute Genomics Platform"/>
            <consortium name="The Broad Institute Genome Sequencing Center for Infectious Disease"/>
            <person name="Wu L."/>
            <person name="Ma J."/>
        </authorList>
    </citation>
    <scope>NUCLEOTIDE SEQUENCE [LARGE SCALE GENOMIC DNA]</scope>
    <source>
        <strain evidence="8">CGMCC 4.1434</strain>
    </source>
</reference>
<dbReference type="EMBL" id="JBHSNO010000015">
    <property type="protein sequence ID" value="MFC5591170.1"/>
    <property type="molecule type" value="Genomic_DNA"/>
</dbReference>
<evidence type="ECO:0000256" key="5">
    <source>
        <dbReference type="ARBA" id="ARBA00023136"/>
    </source>
</evidence>
<keyword evidence="3 6" id="KW-0812">Transmembrane</keyword>
<feature type="transmembrane region" description="Helical" evidence="6">
    <location>
        <begin position="47"/>
        <end position="69"/>
    </location>
</feature>
<evidence type="ECO:0000256" key="3">
    <source>
        <dbReference type="ARBA" id="ARBA00022692"/>
    </source>
</evidence>
<keyword evidence="4 6" id="KW-1133">Transmembrane helix</keyword>
<name>A0ABW0TRU9_9BACL</name>
<evidence type="ECO:0000313" key="7">
    <source>
        <dbReference type="EMBL" id="MFC5591170.1"/>
    </source>
</evidence>
<dbReference type="RefSeq" id="WP_381438616.1">
    <property type="nucleotide sequence ID" value="NZ_JBHSNO010000015.1"/>
</dbReference>
<protein>
    <submittedName>
        <fullName evidence="7">Cytochrome c oxidase assembly protein</fullName>
    </submittedName>
</protein>
<keyword evidence="8" id="KW-1185">Reference proteome</keyword>
<feature type="transmembrane region" description="Helical" evidence="6">
    <location>
        <begin position="81"/>
        <end position="103"/>
    </location>
</feature>
<evidence type="ECO:0000256" key="1">
    <source>
        <dbReference type="ARBA" id="ARBA00004651"/>
    </source>
</evidence>
<feature type="transmembrane region" description="Helical" evidence="6">
    <location>
        <begin position="157"/>
        <end position="180"/>
    </location>
</feature>
<dbReference type="Proteomes" id="UP001596109">
    <property type="component" value="Unassembled WGS sequence"/>
</dbReference>
<accession>A0ABW0TRU9</accession>
<proteinExistence type="predicted"/>
<dbReference type="InterPro" id="IPR019108">
    <property type="entry name" value="Caa3_assmbl_CtaG-rel"/>
</dbReference>
<keyword evidence="5 6" id="KW-0472">Membrane</keyword>
<gene>
    <name evidence="7" type="ORF">ACFPRA_20010</name>
</gene>
<evidence type="ECO:0000256" key="6">
    <source>
        <dbReference type="SAM" id="Phobius"/>
    </source>
</evidence>
<organism evidence="7 8">
    <name type="scientific">Sporosarcina soli</name>
    <dbReference type="NCBI Taxonomy" id="334736"/>
    <lineage>
        <taxon>Bacteria</taxon>
        <taxon>Bacillati</taxon>
        <taxon>Bacillota</taxon>
        <taxon>Bacilli</taxon>
        <taxon>Bacillales</taxon>
        <taxon>Caryophanaceae</taxon>
        <taxon>Sporosarcina</taxon>
    </lineage>
</organism>
<feature type="transmembrane region" description="Helical" evidence="6">
    <location>
        <begin position="226"/>
        <end position="247"/>
    </location>
</feature>
<feature type="transmembrane region" description="Helical" evidence="6">
    <location>
        <begin position="16"/>
        <end position="35"/>
    </location>
</feature>
<evidence type="ECO:0000256" key="4">
    <source>
        <dbReference type="ARBA" id="ARBA00022989"/>
    </source>
</evidence>
<dbReference type="Pfam" id="PF09678">
    <property type="entry name" value="Caa3_CtaG"/>
    <property type="match status" value="1"/>
</dbReference>
<sequence length="273" mass="30889">MQHELDNHTSLLFTDLFFGIPVLLAIGLYIGAILTTNRRRHLRKWPWLRTISFIAGVLLAATAVIGPLARQSHSDFTAHMMGHLLLGMLAPLLVALAAPMTLLLRTLNVHAARKLSRLLQRRLIRFFTHPIVASFLNIGGLWLLYTTSLYTAMHTNLLLHIFVHMHVFIAGYLFTISLLYIEPVSHRFSFQFRTIVFILALAGHGILSKFIYAYPPEGVPVAQARSGALLMYYGGDAVDLLLIFILFKHWYQSARPRTRATIDRENPKANHAT</sequence>
<evidence type="ECO:0000313" key="8">
    <source>
        <dbReference type="Proteomes" id="UP001596109"/>
    </source>
</evidence>
<comment type="caution">
    <text evidence="7">The sequence shown here is derived from an EMBL/GenBank/DDBJ whole genome shotgun (WGS) entry which is preliminary data.</text>
</comment>